<evidence type="ECO:0000313" key="3">
    <source>
        <dbReference type="Proteomes" id="UP000828390"/>
    </source>
</evidence>
<dbReference type="PANTHER" id="PTHR10656">
    <property type="entry name" value="CELL FATE DETERMINING PROTEIN MAB21-RELATED"/>
    <property type="match status" value="1"/>
</dbReference>
<feature type="compositionally biased region" description="Basic and acidic residues" evidence="1">
    <location>
        <begin position="1"/>
        <end position="12"/>
    </location>
</feature>
<dbReference type="Gene3D" id="1.10.1410.40">
    <property type="match status" value="1"/>
</dbReference>
<proteinExistence type="predicted"/>
<dbReference type="EMBL" id="JAIWYP010000007">
    <property type="protein sequence ID" value="KAH3792678.1"/>
    <property type="molecule type" value="Genomic_DNA"/>
</dbReference>
<gene>
    <name evidence="2" type="ORF">DPMN_146177</name>
</gene>
<dbReference type="AlphaFoldDB" id="A0A9D4J1U8"/>
<feature type="compositionally biased region" description="Polar residues" evidence="1">
    <location>
        <begin position="18"/>
        <end position="27"/>
    </location>
</feature>
<dbReference type="OrthoDB" id="6151876at2759"/>
<organism evidence="2 3">
    <name type="scientific">Dreissena polymorpha</name>
    <name type="common">Zebra mussel</name>
    <name type="synonym">Mytilus polymorpha</name>
    <dbReference type="NCBI Taxonomy" id="45954"/>
    <lineage>
        <taxon>Eukaryota</taxon>
        <taxon>Metazoa</taxon>
        <taxon>Spiralia</taxon>
        <taxon>Lophotrochozoa</taxon>
        <taxon>Mollusca</taxon>
        <taxon>Bivalvia</taxon>
        <taxon>Autobranchia</taxon>
        <taxon>Heteroconchia</taxon>
        <taxon>Euheterodonta</taxon>
        <taxon>Imparidentia</taxon>
        <taxon>Neoheterodontei</taxon>
        <taxon>Myida</taxon>
        <taxon>Dreissenoidea</taxon>
        <taxon>Dreissenidae</taxon>
        <taxon>Dreissena</taxon>
    </lineage>
</organism>
<reference evidence="2" key="1">
    <citation type="journal article" date="2019" name="bioRxiv">
        <title>The Genome of the Zebra Mussel, Dreissena polymorpha: A Resource for Invasive Species Research.</title>
        <authorList>
            <person name="McCartney M.A."/>
            <person name="Auch B."/>
            <person name="Kono T."/>
            <person name="Mallez S."/>
            <person name="Zhang Y."/>
            <person name="Obille A."/>
            <person name="Becker A."/>
            <person name="Abrahante J.E."/>
            <person name="Garbe J."/>
            <person name="Badalamenti J.P."/>
            <person name="Herman A."/>
            <person name="Mangelson H."/>
            <person name="Liachko I."/>
            <person name="Sullivan S."/>
            <person name="Sone E.D."/>
            <person name="Koren S."/>
            <person name="Silverstein K.A.T."/>
            <person name="Beckman K.B."/>
            <person name="Gohl D.M."/>
        </authorList>
    </citation>
    <scope>NUCLEOTIDE SEQUENCE</scope>
    <source>
        <strain evidence="2">Duluth1</strain>
        <tissue evidence="2">Whole animal</tissue>
    </source>
</reference>
<evidence type="ECO:0000256" key="1">
    <source>
        <dbReference type="SAM" id="MobiDB-lite"/>
    </source>
</evidence>
<dbReference type="PANTHER" id="PTHR10656:SF69">
    <property type="entry name" value="MAB-21-LIKE HHH_H2TH-LIKE DOMAIN-CONTAINING PROTEIN"/>
    <property type="match status" value="1"/>
</dbReference>
<evidence type="ECO:0000313" key="2">
    <source>
        <dbReference type="EMBL" id="KAH3792678.1"/>
    </source>
</evidence>
<protein>
    <submittedName>
        <fullName evidence="2">Uncharacterized protein</fullName>
    </submittedName>
</protein>
<dbReference type="Proteomes" id="UP000828390">
    <property type="component" value="Unassembled WGS sequence"/>
</dbReference>
<reference evidence="2" key="2">
    <citation type="submission" date="2020-11" db="EMBL/GenBank/DDBJ databases">
        <authorList>
            <person name="McCartney M.A."/>
            <person name="Auch B."/>
            <person name="Kono T."/>
            <person name="Mallez S."/>
            <person name="Becker A."/>
            <person name="Gohl D.M."/>
            <person name="Silverstein K.A.T."/>
            <person name="Koren S."/>
            <person name="Bechman K.B."/>
            <person name="Herman A."/>
            <person name="Abrahante J.E."/>
            <person name="Garbe J."/>
        </authorList>
    </citation>
    <scope>NUCLEOTIDE SEQUENCE</scope>
    <source>
        <strain evidence="2">Duluth1</strain>
        <tissue evidence="2">Whole animal</tissue>
    </source>
</reference>
<sequence>MTEGGARRDTPGFHRQVPMSNQALENASKETSTVMSWLGYGPEIRRARGDEYRKLGKNNSSGVVTWSIVGSKAEGLTCVFESDQDMLKILNSVICLEDGVNASTFHREMTVLRSYSRLSYPGHCRLLLERSGTPIPSKVNDAFCDDEYGREILSNDLYLKNWSKKLPGENVARAGPSLPTTLRGVLHYDNVHAFRYHCPHILSKWAARPRHWPPPEAVQKVVSLGAFLAPVGFKGSEHKDFEWRVCFNAGEIELVNNLNDTQIKVYVLLKMVKSAVLNPRKKEVSSYTLKNIVLWIAEKKSSVLVP</sequence>
<name>A0A9D4J1U8_DREPO</name>
<feature type="region of interest" description="Disordered" evidence="1">
    <location>
        <begin position="1"/>
        <end position="27"/>
    </location>
</feature>
<comment type="caution">
    <text evidence="2">The sequence shown here is derived from an EMBL/GenBank/DDBJ whole genome shotgun (WGS) entry which is preliminary data.</text>
</comment>
<accession>A0A9D4J1U8</accession>
<keyword evidence="3" id="KW-1185">Reference proteome</keyword>